<protein>
    <submittedName>
        <fullName evidence="3">Chemotaxis protein histidine kinase CheA</fullName>
    </submittedName>
</protein>
<feature type="compositionally biased region" description="Basic and acidic residues" evidence="2">
    <location>
        <begin position="21"/>
        <end position="31"/>
    </location>
</feature>
<keyword evidence="3" id="KW-0418">Kinase</keyword>
<dbReference type="RefSeq" id="WP_179834960.1">
    <property type="nucleotide sequence ID" value="NZ_BMRD01000022.1"/>
</dbReference>
<evidence type="ECO:0000256" key="2">
    <source>
        <dbReference type="SAM" id="MobiDB-lite"/>
    </source>
</evidence>
<feature type="compositionally biased region" description="Basic and acidic residues" evidence="2">
    <location>
        <begin position="288"/>
        <end position="307"/>
    </location>
</feature>
<name>A0A7Y9KFU7_9ACTN</name>
<feature type="region of interest" description="Disordered" evidence="2">
    <location>
        <begin position="340"/>
        <end position="381"/>
    </location>
</feature>
<sequence length="463" mass="49476">MIDQDAEHEDGPATGDSETDAALRDIDEVEGHAATAQVGGAGTAEDPSADGDAGGDSTAPYGRCLHCDDPLPAPLRRGGRRLEYCPAPKKCRSRHNNARRSASRSDAASVLRSHDQVAARTAPALADVGRLLIEHAARHQALLDELGEREELENQIDALTDRNAAVEADAGRRIRQATQHADQRIAEVEAQAARDVAAAEQRAHIALTRADDADERATEAQRLADQRVAEHDLARGRAEEQAAAATRDTEQARHAQADAEEALRGAAEELRAAEQQISRLSAALQTATDERDAQQRRAEQAEQRATADAETLQQTKSALADIRRRLIDVEAAHEAALSQATAASTRAEELRTRADNAEQRADREVRRADQATTRADQAADRADRFAAETDRLRTALHLPPVGDVDGVPGVRAGGATVTAASGLLHLAGVHQRLDSDAAGELARAMLALAAHVQSRSDAARRST</sequence>
<feature type="region of interest" description="Disordered" evidence="2">
    <location>
        <begin position="231"/>
        <end position="256"/>
    </location>
</feature>
<feature type="region of interest" description="Disordered" evidence="2">
    <location>
        <begin position="1"/>
        <end position="110"/>
    </location>
</feature>
<dbReference type="AlphaFoldDB" id="A0A7Y9KFU7"/>
<proteinExistence type="predicted"/>
<feature type="coiled-coil region" evidence="1">
    <location>
        <begin position="142"/>
        <end position="169"/>
    </location>
</feature>
<feature type="region of interest" description="Disordered" evidence="2">
    <location>
        <begin position="283"/>
        <end position="313"/>
    </location>
</feature>
<accession>A0A7Y9KFU7</accession>
<evidence type="ECO:0000256" key="1">
    <source>
        <dbReference type="SAM" id="Coils"/>
    </source>
</evidence>
<reference evidence="3 4" key="1">
    <citation type="submission" date="2020-07" db="EMBL/GenBank/DDBJ databases">
        <title>Sequencing the genomes of 1000 actinobacteria strains.</title>
        <authorList>
            <person name="Klenk H.-P."/>
        </authorList>
    </citation>
    <scope>NUCLEOTIDE SEQUENCE [LARGE SCALE GENOMIC DNA]</scope>
    <source>
        <strain evidence="3 4">DSM 43461</strain>
    </source>
</reference>
<dbReference type="EMBL" id="JACCBT010000001">
    <property type="protein sequence ID" value="NYE14004.1"/>
    <property type="molecule type" value="Genomic_DNA"/>
</dbReference>
<dbReference type="Proteomes" id="UP000591272">
    <property type="component" value="Unassembled WGS sequence"/>
</dbReference>
<gene>
    <name evidence="3" type="ORF">BJ999_004300</name>
</gene>
<keyword evidence="3" id="KW-0808">Transferase</keyword>
<keyword evidence="4" id="KW-1185">Reference proteome</keyword>
<dbReference type="GO" id="GO:0016301">
    <property type="term" value="F:kinase activity"/>
    <property type="evidence" value="ECO:0007669"/>
    <property type="project" value="UniProtKB-KW"/>
</dbReference>
<feature type="compositionally biased region" description="Basic and acidic residues" evidence="2">
    <location>
        <begin position="247"/>
        <end position="256"/>
    </location>
</feature>
<comment type="caution">
    <text evidence="3">The sequence shown here is derived from an EMBL/GenBank/DDBJ whole genome shotgun (WGS) entry which is preliminary data.</text>
</comment>
<evidence type="ECO:0000313" key="4">
    <source>
        <dbReference type="Proteomes" id="UP000591272"/>
    </source>
</evidence>
<organism evidence="3 4">
    <name type="scientific">Actinomadura citrea</name>
    <dbReference type="NCBI Taxonomy" id="46158"/>
    <lineage>
        <taxon>Bacteria</taxon>
        <taxon>Bacillati</taxon>
        <taxon>Actinomycetota</taxon>
        <taxon>Actinomycetes</taxon>
        <taxon>Streptosporangiales</taxon>
        <taxon>Thermomonosporaceae</taxon>
        <taxon>Actinomadura</taxon>
    </lineage>
</organism>
<keyword evidence="1" id="KW-0175">Coiled coil</keyword>
<feature type="compositionally biased region" description="Basic and acidic residues" evidence="2">
    <location>
        <begin position="231"/>
        <end position="240"/>
    </location>
</feature>
<feature type="compositionally biased region" description="Basic and acidic residues" evidence="2">
    <location>
        <begin position="346"/>
        <end position="369"/>
    </location>
</feature>
<evidence type="ECO:0000313" key="3">
    <source>
        <dbReference type="EMBL" id="NYE14004.1"/>
    </source>
</evidence>
<feature type="compositionally biased region" description="Basic residues" evidence="2">
    <location>
        <begin position="89"/>
        <end position="102"/>
    </location>
</feature>